<protein>
    <recommendedName>
        <fullName evidence="3">DUF1153 domain-containing protein</fullName>
    </recommendedName>
</protein>
<evidence type="ECO:0000313" key="1">
    <source>
        <dbReference type="EMBL" id="VDS09489.1"/>
    </source>
</evidence>
<dbReference type="EMBL" id="UZWE01000036">
    <property type="protein sequence ID" value="VDS09489.1"/>
    <property type="molecule type" value="Genomic_DNA"/>
</dbReference>
<reference evidence="1 2" key="1">
    <citation type="submission" date="2018-12" db="EMBL/GenBank/DDBJ databases">
        <authorList>
            <person name="Criscuolo A."/>
        </authorList>
    </citation>
    <scope>NUCLEOTIDE SEQUENCE [LARGE SCALE GENOMIC DNA]</scope>
    <source>
        <strain evidence="1">ACIP1116241</strain>
    </source>
</reference>
<name>A0A3S4GPD3_9RHOB</name>
<dbReference type="OrthoDB" id="9796775at2"/>
<gene>
    <name evidence="1" type="ORF">PARHAE_02692</name>
</gene>
<dbReference type="Proteomes" id="UP000270743">
    <property type="component" value="Unassembled WGS sequence"/>
</dbReference>
<dbReference type="AlphaFoldDB" id="A0A3S4GPD3"/>
<dbReference type="InterPro" id="IPR010921">
    <property type="entry name" value="Trp_repressor/repl_initiator"/>
</dbReference>
<sequence>MFLKKTDAPRTVTLPDGRILTLADLPPDNTRWVASRKETVVNAVIHGLITRDEALHRYGLSEEEFDGWIKAVQDHGPAALKVTSIQRFRQP</sequence>
<evidence type="ECO:0008006" key="3">
    <source>
        <dbReference type="Google" id="ProtNLM"/>
    </source>
</evidence>
<dbReference type="InterPro" id="IPR009534">
    <property type="entry name" value="DUF1153"/>
</dbReference>
<dbReference type="Pfam" id="PF06627">
    <property type="entry name" value="DUF1153"/>
    <property type="match status" value="1"/>
</dbReference>
<dbReference type="RefSeq" id="WP_126155113.1">
    <property type="nucleotide sequence ID" value="NZ_UZWE01000036.1"/>
</dbReference>
<organism evidence="1 2">
    <name type="scientific">Paracoccus haematequi</name>
    <dbReference type="NCBI Taxonomy" id="2491866"/>
    <lineage>
        <taxon>Bacteria</taxon>
        <taxon>Pseudomonadati</taxon>
        <taxon>Pseudomonadota</taxon>
        <taxon>Alphaproteobacteria</taxon>
        <taxon>Rhodobacterales</taxon>
        <taxon>Paracoccaceae</taxon>
        <taxon>Paracoccus</taxon>
    </lineage>
</organism>
<accession>A0A3S4GPD3</accession>
<dbReference type="Gene3D" id="1.10.10.10">
    <property type="entry name" value="Winged helix-like DNA-binding domain superfamily/Winged helix DNA-binding domain"/>
    <property type="match status" value="1"/>
</dbReference>
<keyword evidence="2" id="KW-1185">Reference proteome</keyword>
<dbReference type="InterPro" id="IPR036388">
    <property type="entry name" value="WH-like_DNA-bd_sf"/>
</dbReference>
<proteinExistence type="predicted"/>
<evidence type="ECO:0000313" key="2">
    <source>
        <dbReference type="Proteomes" id="UP000270743"/>
    </source>
</evidence>
<dbReference type="SUPFAM" id="SSF48295">
    <property type="entry name" value="TrpR-like"/>
    <property type="match status" value="1"/>
</dbReference>
<dbReference type="GO" id="GO:0043565">
    <property type="term" value="F:sequence-specific DNA binding"/>
    <property type="evidence" value="ECO:0007669"/>
    <property type="project" value="InterPro"/>
</dbReference>